<gene>
    <name evidence="1" type="ORF">VNO77_15126</name>
</gene>
<accession>A0AAN9M412</accession>
<dbReference type="Proteomes" id="UP001367508">
    <property type="component" value="Unassembled WGS sequence"/>
</dbReference>
<dbReference type="EMBL" id="JAYMYQ010000003">
    <property type="protein sequence ID" value="KAK7344903.1"/>
    <property type="molecule type" value="Genomic_DNA"/>
</dbReference>
<comment type="caution">
    <text evidence="1">The sequence shown here is derived from an EMBL/GenBank/DDBJ whole genome shotgun (WGS) entry which is preliminary data.</text>
</comment>
<evidence type="ECO:0000313" key="1">
    <source>
        <dbReference type="EMBL" id="KAK7344903.1"/>
    </source>
</evidence>
<keyword evidence="2" id="KW-1185">Reference proteome</keyword>
<evidence type="ECO:0000313" key="2">
    <source>
        <dbReference type="Proteomes" id="UP001367508"/>
    </source>
</evidence>
<reference evidence="1 2" key="1">
    <citation type="submission" date="2024-01" db="EMBL/GenBank/DDBJ databases">
        <title>The genomes of 5 underutilized Papilionoideae crops provide insights into root nodulation and disease resistanc.</title>
        <authorList>
            <person name="Jiang F."/>
        </authorList>
    </citation>
    <scope>NUCLEOTIDE SEQUENCE [LARGE SCALE GENOMIC DNA]</scope>
    <source>
        <strain evidence="1">LVBAO_FW01</strain>
        <tissue evidence="1">Leaves</tissue>
    </source>
</reference>
<name>A0AAN9M412_CANGL</name>
<proteinExistence type="predicted"/>
<protein>
    <submittedName>
        <fullName evidence="1">Uncharacterized protein</fullName>
    </submittedName>
</protein>
<sequence>MSTLNQYPSPCEIHLEAPITEAMQSAICFPGRTSKPSALGKQTLGSVGEGFQAAHALPKQRAPFVSGCHRTSMKAWPRSGKETPCS</sequence>
<dbReference type="AlphaFoldDB" id="A0AAN9M412"/>
<organism evidence="1 2">
    <name type="scientific">Canavalia gladiata</name>
    <name type="common">Sword bean</name>
    <name type="synonym">Dolichos gladiatus</name>
    <dbReference type="NCBI Taxonomy" id="3824"/>
    <lineage>
        <taxon>Eukaryota</taxon>
        <taxon>Viridiplantae</taxon>
        <taxon>Streptophyta</taxon>
        <taxon>Embryophyta</taxon>
        <taxon>Tracheophyta</taxon>
        <taxon>Spermatophyta</taxon>
        <taxon>Magnoliopsida</taxon>
        <taxon>eudicotyledons</taxon>
        <taxon>Gunneridae</taxon>
        <taxon>Pentapetalae</taxon>
        <taxon>rosids</taxon>
        <taxon>fabids</taxon>
        <taxon>Fabales</taxon>
        <taxon>Fabaceae</taxon>
        <taxon>Papilionoideae</taxon>
        <taxon>50 kb inversion clade</taxon>
        <taxon>NPAAA clade</taxon>
        <taxon>indigoferoid/millettioid clade</taxon>
        <taxon>Phaseoleae</taxon>
        <taxon>Canavalia</taxon>
    </lineage>
</organism>